<feature type="transmembrane region" description="Helical" evidence="1">
    <location>
        <begin position="46"/>
        <end position="65"/>
    </location>
</feature>
<protein>
    <recommendedName>
        <fullName evidence="4">Integral membrane protein</fullName>
    </recommendedName>
</protein>
<dbReference type="EMBL" id="BAABJV010000003">
    <property type="protein sequence ID" value="GAA4772816.1"/>
    <property type="molecule type" value="Genomic_DNA"/>
</dbReference>
<dbReference type="RefSeq" id="WP_345612310.1">
    <property type="nucleotide sequence ID" value="NZ_BAABJV010000003.1"/>
</dbReference>
<gene>
    <name evidence="2" type="ORF">GCM10023329_20610</name>
</gene>
<feature type="transmembrane region" description="Helical" evidence="1">
    <location>
        <begin position="158"/>
        <end position="176"/>
    </location>
</feature>
<sequence length="262" mass="26102">MSSTSVVHRARTGVGLRLLRAAVFAAVCVVLSGTGHALAACEGVPAWALAGGFAGVFALVLPFAGRQRSLPAIALVLTGGQLSLHGLFGAAQTRLHLAPTADDALIRVAAKLVCGGTPASLTPADARRIVTTAGFDPADAVHGAHAAGTAAAEGQLPSLAMLLAHLLAAVATGLLMRRGDRALVRLMLLSADSAQELAEAARLRSLRAALTLVAALCAGATGAAPAPSLAPPAQGPPPAARGAELQHTVIRRGPPPAFALVA</sequence>
<name>A0ABP9A3C8_9ACTN</name>
<keyword evidence="1" id="KW-0472">Membrane</keyword>
<organism evidence="2 3">
    <name type="scientific">Streptomyces sanyensis</name>
    <dbReference type="NCBI Taxonomy" id="568869"/>
    <lineage>
        <taxon>Bacteria</taxon>
        <taxon>Bacillati</taxon>
        <taxon>Actinomycetota</taxon>
        <taxon>Actinomycetes</taxon>
        <taxon>Kitasatosporales</taxon>
        <taxon>Streptomycetaceae</taxon>
        <taxon>Streptomyces</taxon>
    </lineage>
</organism>
<accession>A0ABP9A3C8</accession>
<keyword evidence="1" id="KW-0812">Transmembrane</keyword>
<keyword evidence="1" id="KW-1133">Transmembrane helix</keyword>
<proteinExistence type="predicted"/>
<evidence type="ECO:0000256" key="1">
    <source>
        <dbReference type="SAM" id="Phobius"/>
    </source>
</evidence>
<comment type="caution">
    <text evidence="2">The sequence shown here is derived from an EMBL/GenBank/DDBJ whole genome shotgun (WGS) entry which is preliminary data.</text>
</comment>
<evidence type="ECO:0000313" key="2">
    <source>
        <dbReference type="EMBL" id="GAA4772816.1"/>
    </source>
</evidence>
<feature type="transmembrane region" description="Helical" evidence="1">
    <location>
        <begin position="21"/>
        <end position="40"/>
    </location>
</feature>
<keyword evidence="3" id="KW-1185">Reference proteome</keyword>
<feature type="transmembrane region" description="Helical" evidence="1">
    <location>
        <begin position="72"/>
        <end position="91"/>
    </location>
</feature>
<evidence type="ECO:0008006" key="4">
    <source>
        <dbReference type="Google" id="ProtNLM"/>
    </source>
</evidence>
<reference evidence="3" key="1">
    <citation type="journal article" date="2019" name="Int. J. Syst. Evol. Microbiol.">
        <title>The Global Catalogue of Microorganisms (GCM) 10K type strain sequencing project: providing services to taxonomists for standard genome sequencing and annotation.</title>
        <authorList>
            <consortium name="The Broad Institute Genomics Platform"/>
            <consortium name="The Broad Institute Genome Sequencing Center for Infectious Disease"/>
            <person name="Wu L."/>
            <person name="Ma J."/>
        </authorList>
    </citation>
    <scope>NUCLEOTIDE SEQUENCE [LARGE SCALE GENOMIC DNA]</scope>
    <source>
        <strain evidence="3">JCM 18324</strain>
    </source>
</reference>
<evidence type="ECO:0000313" key="3">
    <source>
        <dbReference type="Proteomes" id="UP001501147"/>
    </source>
</evidence>
<dbReference type="Proteomes" id="UP001501147">
    <property type="component" value="Unassembled WGS sequence"/>
</dbReference>